<feature type="compositionally biased region" description="Polar residues" evidence="1">
    <location>
        <begin position="507"/>
        <end position="516"/>
    </location>
</feature>
<dbReference type="EMBL" id="BPQP01000045">
    <property type="protein sequence ID" value="GJD95724.1"/>
    <property type="molecule type" value="Genomic_DNA"/>
</dbReference>
<reference evidence="3" key="2">
    <citation type="submission" date="2021-08" db="EMBL/GenBank/DDBJ databases">
        <authorList>
            <person name="Tani A."/>
            <person name="Ola A."/>
            <person name="Ogura Y."/>
            <person name="Katsura K."/>
            <person name="Hayashi T."/>
        </authorList>
    </citation>
    <scope>NUCLEOTIDE SEQUENCE</scope>
    <source>
        <strain evidence="3">DSM 19015</strain>
    </source>
</reference>
<evidence type="ECO:0000256" key="1">
    <source>
        <dbReference type="SAM" id="MobiDB-lite"/>
    </source>
</evidence>
<dbReference type="SUPFAM" id="SSF51445">
    <property type="entry name" value="(Trans)glycosidases"/>
    <property type="match status" value="1"/>
</dbReference>
<evidence type="ECO:0000313" key="4">
    <source>
        <dbReference type="Proteomes" id="UP001055125"/>
    </source>
</evidence>
<dbReference type="CDD" id="cd19607">
    <property type="entry name" value="GTA_TIM-barrel-like"/>
    <property type="match status" value="1"/>
</dbReference>
<dbReference type="Gene3D" id="3.20.20.80">
    <property type="entry name" value="Glycosidases"/>
    <property type="match status" value="1"/>
</dbReference>
<dbReference type="InterPro" id="IPR017853">
    <property type="entry name" value="GH"/>
</dbReference>
<dbReference type="InterPro" id="IPR025195">
    <property type="entry name" value="GTA_TIM_dom"/>
</dbReference>
<feature type="region of interest" description="Disordered" evidence="1">
    <location>
        <begin position="497"/>
        <end position="516"/>
    </location>
</feature>
<keyword evidence="4" id="KW-1185">Reference proteome</keyword>
<organism evidence="3 4">
    <name type="scientific">Methylobacterium iners</name>
    <dbReference type="NCBI Taxonomy" id="418707"/>
    <lineage>
        <taxon>Bacteria</taxon>
        <taxon>Pseudomonadati</taxon>
        <taxon>Pseudomonadota</taxon>
        <taxon>Alphaproteobacteria</taxon>
        <taxon>Hyphomicrobiales</taxon>
        <taxon>Methylobacteriaceae</taxon>
        <taxon>Methylobacterium</taxon>
    </lineage>
</organism>
<comment type="caution">
    <text evidence="3">The sequence shown here is derived from an EMBL/GenBank/DDBJ whole genome shotgun (WGS) entry which is preliminary data.</text>
</comment>
<reference evidence="3" key="1">
    <citation type="journal article" date="2021" name="Front. Microbiol.">
        <title>Comprehensive Comparative Genomics and Phenotyping of Methylobacterium Species.</title>
        <authorList>
            <person name="Alessa O."/>
            <person name="Ogura Y."/>
            <person name="Fujitani Y."/>
            <person name="Takami H."/>
            <person name="Hayashi T."/>
            <person name="Sahin N."/>
            <person name="Tani A."/>
        </authorList>
    </citation>
    <scope>NUCLEOTIDE SEQUENCE</scope>
    <source>
        <strain evidence="3">DSM 19015</strain>
    </source>
</reference>
<accession>A0ABQ4RY40</accession>
<dbReference type="Pfam" id="PF13547">
    <property type="entry name" value="GTA_TIM"/>
    <property type="match status" value="1"/>
</dbReference>
<name>A0ABQ4RY40_9HYPH</name>
<gene>
    <name evidence="3" type="ORF">OCOJLMKI_2938</name>
</gene>
<evidence type="ECO:0000259" key="2">
    <source>
        <dbReference type="Pfam" id="PF13547"/>
    </source>
</evidence>
<evidence type="ECO:0000313" key="3">
    <source>
        <dbReference type="EMBL" id="GJD95724.1"/>
    </source>
</evidence>
<proteinExistence type="predicted"/>
<sequence>MTRGPDGGPAYGGTPSDAGLTRLVAELRRRGLKVVLYPFLMMDVAAGKTLPDPRDPSAPGQPPYPWRGRITCDPAPGLPGSPDGTEAAGAQVAAFFARPDGYRRLVLHYADLAAGWAGQGLALDGFIIGSEFVGLTRVRAEGDRYPAVEAFRALAQEVRARLPGVPLVYAADWTEYGAHVRDRGATLRFPLDALFADPAVAAIGIDYYPPLSDWRDGADHADLARGAAIYDPAYLRGGLGAGEAFDWYYASPADRLAQIRTPITDGAYEKPWIYRAKDLVAWWSNPHVERDGGVEARATAWVPGSKPIWLTEIGVPAVDKGTNGPNVFLDPKSSENAAPPLSRGGRDDLIQMRGLSAILSRFDAALPGFAQADNPVSPLYDGRMVPADWIFVWCWDARPFPAFPDLDTVWADAPNCAIGHWIGGRVEGLELDCLIAAILADLGITVPAEITASAFLDGYVLDRPLSARAALEPLATLFGLDVSAVAGRLRIRSPRTETAWPTRRRSSWQSGPTLRP</sequence>
<feature type="domain" description="GTA TIM-barrel-like" evidence="2">
    <location>
        <begin position="101"/>
        <end position="404"/>
    </location>
</feature>
<protein>
    <recommendedName>
        <fullName evidence="2">GTA TIM-barrel-like domain-containing protein</fullName>
    </recommendedName>
</protein>
<dbReference type="Proteomes" id="UP001055125">
    <property type="component" value="Unassembled WGS sequence"/>
</dbReference>